<protein>
    <submittedName>
        <fullName evidence="1">Uncharacterized protein</fullName>
    </submittedName>
</protein>
<reference evidence="1" key="1">
    <citation type="submission" date="2021-06" db="EMBL/GenBank/DDBJ databases">
        <title>Elioraea tepida, sp. nov., a moderately thermophilic aerobic anoxygenic phototrophic bacterium isolated from an alkaline siliceous hot spring mat community in Yellowstone National Park, WY, USA.</title>
        <authorList>
            <person name="Saini M.K."/>
            <person name="Yoshida S."/>
            <person name="Sebastian A."/>
            <person name="Hirose S."/>
            <person name="Hara E."/>
            <person name="Tamaki H."/>
            <person name="Soulier N.T."/>
            <person name="Albert I."/>
            <person name="Hanada S."/>
            <person name="Bryant D.A."/>
            <person name="Tank M."/>
        </authorList>
    </citation>
    <scope>NUCLEOTIDE SEQUENCE</scope>
    <source>
        <strain evidence="1">MS-P2</strain>
    </source>
</reference>
<keyword evidence="2" id="KW-1185">Reference proteome</keyword>
<organism evidence="1 2">
    <name type="scientific">Elioraea tepida</name>
    <dbReference type="NCBI Taxonomy" id="2843330"/>
    <lineage>
        <taxon>Bacteria</taxon>
        <taxon>Pseudomonadati</taxon>
        <taxon>Pseudomonadota</taxon>
        <taxon>Alphaproteobacteria</taxon>
        <taxon>Acetobacterales</taxon>
        <taxon>Elioraeaceae</taxon>
        <taxon>Elioraea</taxon>
    </lineage>
</organism>
<accession>A0A975YIX0</accession>
<dbReference type="Proteomes" id="UP000694001">
    <property type="component" value="Chromosome"/>
</dbReference>
<evidence type="ECO:0000313" key="2">
    <source>
        <dbReference type="Proteomes" id="UP000694001"/>
    </source>
</evidence>
<dbReference type="EMBL" id="CP076448">
    <property type="protein sequence ID" value="QXM24235.1"/>
    <property type="molecule type" value="Genomic_DNA"/>
</dbReference>
<dbReference type="KEGG" id="elio:KO353_13365"/>
<evidence type="ECO:0000313" key="1">
    <source>
        <dbReference type="EMBL" id="QXM24235.1"/>
    </source>
</evidence>
<name>A0A975YIX0_9PROT</name>
<sequence>MTKRIRLPALVADTAKVRLGGIITPLPRTIADNGKVRLGGIAPIV</sequence>
<gene>
    <name evidence="1" type="ORF">KO353_13365</name>
</gene>
<proteinExistence type="predicted"/>
<dbReference type="RefSeq" id="WP_218285251.1">
    <property type="nucleotide sequence ID" value="NZ_CP076448.1"/>
</dbReference>
<dbReference type="AlphaFoldDB" id="A0A975YIX0"/>